<dbReference type="Proteomes" id="UP000033423">
    <property type="component" value="Unassembled WGS sequence"/>
</dbReference>
<comment type="caution">
    <text evidence="4">The sequence shown here is derived from an EMBL/GenBank/DDBJ whole genome shotgun (WGS) entry which is preliminary data.</text>
</comment>
<dbReference type="PROSITE" id="PS50943">
    <property type="entry name" value="HTH_CROC1"/>
    <property type="match status" value="1"/>
</dbReference>
<proteinExistence type="predicted"/>
<evidence type="ECO:0000313" key="5">
    <source>
        <dbReference type="Proteomes" id="UP000033423"/>
    </source>
</evidence>
<dbReference type="AlphaFoldDB" id="A0A0F3GXR1"/>
<reference evidence="4 5" key="1">
    <citation type="submission" date="2015-02" db="EMBL/GenBank/DDBJ databases">
        <title>Single-cell genomics of uncultivated deep-branching MTB reveals a conserved set of magnetosome genes.</title>
        <authorList>
            <person name="Kolinko S."/>
            <person name="Richter M."/>
            <person name="Glockner F.O."/>
            <person name="Brachmann A."/>
            <person name="Schuler D."/>
        </authorList>
    </citation>
    <scope>NUCLEOTIDE SEQUENCE [LARGE SCALE GENOMIC DNA]</scope>
    <source>
        <strain evidence="4">TM-1</strain>
    </source>
</reference>
<dbReference type="EMBL" id="LACI01001007">
    <property type="protein sequence ID" value="KJU85478.1"/>
    <property type="molecule type" value="Genomic_DNA"/>
</dbReference>
<keyword evidence="2" id="KW-0472">Membrane</keyword>
<gene>
    <name evidence="4" type="ORF">MBAV_002330</name>
</gene>
<protein>
    <submittedName>
        <fullName evidence="4">Membrane protein</fullName>
    </submittedName>
</protein>
<evidence type="ECO:0000259" key="3">
    <source>
        <dbReference type="PROSITE" id="PS50943"/>
    </source>
</evidence>
<organism evidence="4 5">
    <name type="scientific">Candidatus Magnetobacterium bavaricum</name>
    <dbReference type="NCBI Taxonomy" id="29290"/>
    <lineage>
        <taxon>Bacteria</taxon>
        <taxon>Pseudomonadati</taxon>
        <taxon>Nitrospirota</taxon>
        <taxon>Thermodesulfovibrionia</taxon>
        <taxon>Thermodesulfovibrionales</taxon>
        <taxon>Candidatus Magnetobacteriaceae</taxon>
        <taxon>Candidatus Magnetobacterium</taxon>
    </lineage>
</organism>
<feature type="region of interest" description="Disordered" evidence="1">
    <location>
        <begin position="111"/>
        <end position="133"/>
    </location>
</feature>
<feature type="transmembrane region" description="Helical" evidence="2">
    <location>
        <begin position="200"/>
        <end position="227"/>
    </location>
</feature>
<evidence type="ECO:0000256" key="2">
    <source>
        <dbReference type="SAM" id="Phobius"/>
    </source>
</evidence>
<accession>A0A0F3GXR1</accession>
<feature type="domain" description="HTH cro/C1-type" evidence="3">
    <location>
        <begin position="45"/>
        <end position="65"/>
    </location>
</feature>
<dbReference type="InterPro" id="IPR010982">
    <property type="entry name" value="Lambda_DNA-bd_dom_sf"/>
</dbReference>
<feature type="transmembrane region" description="Helical" evidence="2">
    <location>
        <begin position="152"/>
        <end position="172"/>
    </location>
</feature>
<evidence type="ECO:0000256" key="1">
    <source>
        <dbReference type="SAM" id="MobiDB-lite"/>
    </source>
</evidence>
<dbReference type="Gene3D" id="1.10.260.40">
    <property type="entry name" value="lambda repressor-like DNA-binding domains"/>
    <property type="match status" value="1"/>
</dbReference>
<dbReference type="SUPFAM" id="SSF47413">
    <property type="entry name" value="lambda repressor-like DNA-binding domains"/>
    <property type="match status" value="1"/>
</dbReference>
<dbReference type="PATRIC" id="fig|29290.4.peg.3106"/>
<name>A0A0F3GXR1_9BACT</name>
<dbReference type="GO" id="GO:0003677">
    <property type="term" value="F:DNA binding"/>
    <property type="evidence" value="ECO:0007669"/>
    <property type="project" value="InterPro"/>
</dbReference>
<keyword evidence="2" id="KW-0812">Transmembrane</keyword>
<dbReference type="InterPro" id="IPR001387">
    <property type="entry name" value="Cro/C1-type_HTH"/>
</dbReference>
<feature type="compositionally biased region" description="Basic and acidic residues" evidence="1">
    <location>
        <begin position="116"/>
        <end position="133"/>
    </location>
</feature>
<sequence>MEYLYIAQRIRMLMSLHGMKNEAELERSAEVEQGTIALISDTNIKPDTKTLFKFAKVFNVPTELLLTKNTIRAAKVIAALSIQEGHKARIAEYFEKEADYLSKAEAAYNSTPPMARDTRKADGNEEGKEKGQGDTMKELLLIQEGQREAMRLSIILTLVGVSSITLLSPFAYMQVKKTLNNPLYKYTKSKTWILREMLGINAYCTVTLAIALTTVAWFITLPLMYFYRKAIRNEWNYLLNRPTNEQEASKQKAIEKPCPYCGETIKAVAKAEEQTKKKEELRTLL</sequence>
<keyword evidence="5" id="KW-1185">Reference proteome</keyword>
<evidence type="ECO:0000313" key="4">
    <source>
        <dbReference type="EMBL" id="KJU85478.1"/>
    </source>
</evidence>
<keyword evidence="2" id="KW-1133">Transmembrane helix</keyword>